<keyword evidence="3" id="KW-0614">Plasmid</keyword>
<dbReference type="InterPro" id="IPR036059">
    <property type="entry name" value="TldD/PmbA_sf"/>
</dbReference>
<dbReference type="PANTHER" id="PTHR30624:SF0">
    <property type="entry name" value="METALLOPROTEASE SLR0863"/>
    <property type="match status" value="1"/>
</dbReference>
<dbReference type="InterPro" id="IPR045569">
    <property type="entry name" value="Metalloprtase-TldD/E_C"/>
</dbReference>
<evidence type="ECO:0000256" key="1">
    <source>
        <dbReference type="ARBA" id="ARBA00005836"/>
    </source>
</evidence>
<dbReference type="PANTHER" id="PTHR30624">
    <property type="entry name" value="UNCHARACTERIZED PROTEIN TLDD AND PMBA"/>
    <property type="match status" value="1"/>
</dbReference>
<geneLocation type="plasmid" evidence="3 4">
    <name>p_3</name>
</geneLocation>
<evidence type="ECO:0000313" key="3">
    <source>
        <dbReference type="EMBL" id="QND61849.1"/>
    </source>
</evidence>
<dbReference type="GO" id="GO:0008237">
    <property type="term" value="F:metallopeptidase activity"/>
    <property type="evidence" value="ECO:0007669"/>
    <property type="project" value="InterPro"/>
</dbReference>
<dbReference type="InterPro" id="IPR051463">
    <property type="entry name" value="Peptidase_U62_metallo"/>
</dbReference>
<dbReference type="Pfam" id="PF19289">
    <property type="entry name" value="PmbA_TldD_3rd"/>
    <property type="match status" value="1"/>
</dbReference>
<dbReference type="GO" id="GO:0005829">
    <property type="term" value="C:cytosol"/>
    <property type="evidence" value="ECO:0007669"/>
    <property type="project" value="TreeGrafter"/>
</dbReference>
<name>A0A7G6T517_9HYPH</name>
<dbReference type="RefSeq" id="WP_183454973.1">
    <property type="nucleotide sequence ID" value="NZ_CP050298.1"/>
</dbReference>
<dbReference type="SUPFAM" id="SSF111283">
    <property type="entry name" value="Putative modulator of DNA gyrase, PmbA/TldD"/>
    <property type="match status" value="1"/>
</dbReference>
<dbReference type="GO" id="GO:0006508">
    <property type="term" value="P:proteolysis"/>
    <property type="evidence" value="ECO:0007669"/>
    <property type="project" value="InterPro"/>
</dbReference>
<evidence type="ECO:0000313" key="4">
    <source>
        <dbReference type="Proteomes" id="UP000515465"/>
    </source>
</evidence>
<evidence type="ECO:0000259" key="2">
    <source>
        <dbReference type="Pfam" id="PF19289"/>
    </source>
</evidence>
<protein>
    <recommendedName>
        <fullName evidence="2">Metalloprotease TldD/E C-terminal domain-containing protein</fullName>
    </recommendedName>
</protein>
<reference evidence="4" key="1">
    <citation type="journal article" date="2020" name="Mol. Plant Microbe">
        <title>Rhizobial microsymbionts of the narrowly endemic Oxytropis species growing in Kamchatka are characterized by significant genetic diversity and possess a set of genes that are associated with T3SS and T6SS secretion systems and can affect the development of symbiosis.</title>
        <authorList>
            <person name="Safronova V."/>
            <person name="Guro P."/>
            <person name="Sazanova A."/>
            <person name="Kuznetsova I."/>
            <person name="Belimov A."/>
            <person name="Yakubov V."/>
            <person name="Chirak E."/>
            <person name="Afonin A."/>
            <person name="Gogolev Y."/>
            <person name="Andronov E."/>
            <person name="Tikhonovich I."/>
        </authorList>
    </citation>
    <scope>NUCLEOTIDE SEQUENCE [LARGE SCALE GENOMIC DNA]</scope>
    <source>
        <strain evidence="4">583</strain>
        <plasmid evidence="4">p_3</plasmid>
    </source>
</reference>
<gene>
    <name evidence="3" type="ORF">HB778_37335</name>
</gene>
<comment type="similarity">
    <text evidence="1">Belongs to the peptidase U62 family.</text>
</comment>
<feature type="domain" description="Metalloprotease TldD/E C-terminal" evidence="2">
    <location>
        <begin position="106"/>
        <end position="249"/>
    </location>
</feature>
<dbReference type="EMBL" id="CP050298">
    <property type="protein sequence ID" value="QND61849.1"/>
    <property type="molecule type" value="Genomic_DNA"/>
</dbReference>
<dbReference type="AlphaFoldDB" id="A0A7G6T517"/>
<accession>A0A7G6T517</accession>
<sequence>MTPPDTARLRLSEFAAAVGLPASLRYSRVAAQRWVLEPFTGWCRRPVDVFALTGRLHLANGRFMPVGWSGTGDGLARLQGGALRQRLVQVARGAGMAQPTVSCDGPAVLASQPAALIAHEAIGHFAEGAADPRIDLRHRLGCRLGADDLEVLDDPTCGAAARYDVDDDGIVATGATRILQNGVLVRQLHGRASAAAAGELPTANARSSQITLPPIPRMSNLIVSPGTNSFEELVDGVGSGVIIHHLSHGFSRGLHVEARIMLGEVVAAGRATGRFFTGGRVEERVDVLTGCLARARESELNPNALCGKHGQILYDVGTLAPAMRLSRLRIVA</sequence>
<proteinExistence type="inferred from homology"/>
<organism evidence="3 4">
    <name type="scientific">Mesorhizobium huakuii</name>
    <dbReference type="NCBI Taxonomy" id="28104"/>
    <lineage>
        <taxon>Bacteria</taxon>
        <taxon>Pseudomonadati</taxon>
        <taxon>Pseudomonadota</taxon>
        <taxon>Alphaproteobacteria</taxon>
        <taxon>Hyphomicrobiales</taxon>
        <taxon>Phyllobacteriaceae</taxon>
        <taxon>Mesorhizobium</taxon>
    </lineage>
</organism>
<dbReference type="Proteomes" id="UP000515465">
    <property type="component" value="Plasmid p_3"/>
</dbReference>